<dbReference type="AlphaFoldDB" id="A0A3S4Y5W2"/>
<comment type="similarity">
    <text evidence="2">Belongs to the RelE toxin family. YafQ subfamily.</text>
</comment>
<dbReference type="InterPro" id="IPR004386">
    <property type="entry name" value="Toxin_YafQ-like"/>
</dbReference>
<dbReference type="NCBIfam" id="TIGR02385">
    <property type="entry name" value="RelE_StbE"/>
    <property type="match status" value="1"/>
</dbReference>
<proteinExistence type="inferred from homology"/>
<dbReference type="RefSeq" id="WP_070617849.1">
    <property type="nucleotide sequence ID" value="NZ_CABFMC010000004.1"/>
</dbReference>
<dbReference type="EC" id="3.1.-.-" evidence="4"/>
<dbReference type="GO" id="GO:0006402">
    <property type="term" value="P:mRNA catabolic process"/>
    <property type="evidence" value="ECO:0007669"/>
    <property type="project" value="TreeGrafter"/>
</dbReference>
<gene>
    <name evidence="4" type="primary">yafQ</name>
    <name evidence="4" type="ORF">NCTC10918_02488</name>
</gene>
<feature type="active site" description="Proton donor" evidence="3">
    <location>
        <position position="86"/>
    </location>
</feature>
<dbReference type="PIRSF" id="PIRSF006156">
    <property type="entry name" value="YafQ"/>
    <property type="match status" value="1"/>
</dbReference>
<dbReference type="FunFam" id="3.30.2310.20:FF:000003">
    <property type="entry name" value="Type II toxin-antitoxin system YafQ family toxin"/>
    <property type="match status" value="1"/>
</dbReference>
<dbReference type="EMBL" id="LR134521">
    <property type="protein sequence ID" value="VEJ31185.1"/>
    <property type="molecule type" value="Genomic_DNA"/>
</dbReference>
<organism evidence="4 5">
    <name type="scientific">Rothia dentocariosa</name>
    <dbReference type="NCBI Taxonomy" id="2047"/>
    <lineage>
        <taxon>Bacteria</taxon>
        <taxon>Bacillati</taxon>
        <taxon>Actinomycetota</taxon>
        <taxon>Actinomycetes</taxon>
        <taxon>Micrococcales</taxon>
        <taxon>Micrococcaceae</taxon>
        <taxon>Rothia</taxon>
    </lineage>
</organism>
<evidence type="ECO:0000256" key="3">
    <source>
        <dbReference type="PIRSR" id="PIRSR006156-1"/>
    </source>
</evidence>
<dbReference type="Gene3D" id="3.30.2310.20">
    <property type="entry name" value="RelE-like"/>
    <property type="match status" value="1"/>
</dbReference>
<dbReference type="InterPro" id="IPR007712">
    <property type="entry name" value="RelE/ParE_toxin"/>
</dbReference>
<name>A0A3S4Y5W2_9MICC</name>
<dbReference type="GO" id="GO:0004521">
    <property type="term" value="F:RNA endonuclease activity"/>
    <property type="evidence" value="ECO:0007669"/>
    <property type="project" value="TreeGrafter"/>
</dbReference>
<dbReference type="SUPFAM" id="SSF143011">
    <property type="entry name" value="RelE-like"/>
    <property type="match status" value="1"/>
</dbReference>
<accession>A0A3S4Y5W2</accession>
<evidence type="ECO:0000313" key="5">
    <source>
        <dbReference type="Proteomes" id="UP000270988"/>
    </source>
</evidence>
<evidence type="ECO:0000313" key="4">
    <source>
        <dbReference type="EMBL" id="VEJ31185.1"/>
    </source>
</evidence>
<reference evidence="4 5" key="1">
    <citation type="submission" date="2018-12" db="EMBL/GenBank/DDBJ databases">
        <authorList>
            <consortium name="Pathogen Informatics"/>
        </authorList>
    </citation>
    <scope>NUCLEOTIDE SEQUENCE [LARGE SCALE GENOMIC DNA]</scope>
    <source>
        <strain evidence="4 5">NCTC10918</strain>
    </source>
</reference>
<dbReference type="PANTHER" id="PTHR40588:SF1">
    <property type="entry name" value="MRNA INTERFERASE TOXIN YAFQ"/>
    <property type="match status" value="1"/>
</dbReference>
<dbReference type="Proteomes" id="UP000270988">
    <property type="component" value="Chromosome"/>
</dbReference>
<evidence type="ECO:0000256" key="2">
    <source>
        <dbReference type="ARBA" id="ARBA00061366"/>
    </source>
</evidence>
<keyword evidence="1" id="KW-1277">Toxin-antitoxin system</keyword>
<dbReference type="Pfam" id="PF15738">
    <property type="entry name" value="YafQ_toxin"/>
    <property type="match status" value="1"/>
</dbReference>
<dbReference type="GO" id="GO:0006415">
    <property type="term" value="P:translational termination"/>
    <property type="evidence" value="ECO:0007669"/>
    <property type="project" value="TreeGrafter"/>
</dbReference>
<dbReference type="InterPro" id="IPR035093">
    <property type="entry name" value="RelE/ParE_toxin_dom_sf"/>
</dbReference>
<keyword evidence="4" id="KW-0378">Hydrolase</keyword>
<sequence length="92" mass="10928">MLHLETTSQFRKDYKLMKKRGLNLRLLEDILNKLIREEPLETRHRDHALTGNYRGLRECHIQPDWLLIYAIDKGRLILTASRTGSHADLFKM</sequence>
<evidence type="ECO:0000256" key="1">
    <source>
        <dbReference type="ARBA" id="ARBA00022649"/>
    </source>
</evidence>
<dbReference type="PANTHER" id="PTHR40588">
    <property type="entry name" value="MRNA INTERFERASE TOXIN YAFQ"/>
    <property type="match status" value="1"/>
</dbReference>
<protein>
    <submittedName>
        <fullName evidence="4">mRNA interferase YafQ</fullName>
        <ecNumber evidence="4">3.1.-.-</ecNumber>
    </submittedName>
</protein>
<dbReference type="GO" id="GO:0016787">
    <property type="term" value="F:hydrolase activity"/>
    <property type="evidence" value="ECO:0007669"/>
    <property type="project" value="UniProtKB-KW"/>
</dbReference>